<feature type="compositionally biased region" description="Polar residues" evidence="13">
    <location>
        <begin position="658"/>
        <end position="684"/>
    </location>
</feature>
<feature type="domain" description="RING-type" evidence="14">
    <location>
        <begin position="73"/>
        <end position="113"/>
    </location>
</feature>
<keyword evidence="9 12" id="KW-0863">Zinc-finger</keyword>
<dbReference type="RefSeq" id="XP_018279873.1">
    <property type="nucleotide sequence ID" value="XM_018422781.1"/>
</dbReference>
<feature type="compositionally biased region" description="Basic and acidic residues" evidence="13">
    <location>
        <begin position="38"/>
        <end position="51"/>
    </location>
</feature>
<reference evidence="15 16" key="1">
    <citation type="submission" date="2015-03" db="EMBL/GenBank/DDBJ databases">
        <title>Genomics and transcriptomics of the oil-accumulating basidiomycete yeast T. oleaginosus allow insights into substrate utilization and the diverse evolutionary trajectories of mating systems in fungi.</title>
        <authorList>
            <consortium name="DOE Joint Genome Institute"/>
            <person name="Kourist R."/>
            <person name="Kracht O."/>
            <person name="Bracharz F."/>
            <person name="Lipzen A."/>
            <person name="Nolan M."/>
            <person name="Ohm R."/>
            <person name="Grigoriev I."/>
            <person name="Sun S."/>
            <person name="Heitman J."/>
            <person name="Bruck T."/>
            <person name="Nowrousian M."/>
        </authorList>
    </citation>
    <scope>NUCLEOTIDE SEQUENCE [LARGE SCALE GENOMIC DNA]</scope>
    <source>
        <strain evidence="15 16">IBC0246</strain>
    </source>
</reference>
<dbReference type="InterPro" id="IPR056437">
    <property type="entry name" value="Znf-C2H2_ZNF598/HEL2"/>
</dbReference>
<dbReference type="Proteomes" id="UP000053611">
    <property type="component" value="Unassembled WGS sequence"/>
</dbReference>
<sequence length="811" mass="88705">MSRRKAFETSLSGGKATTTQNQNQVAPASSASRHNHKHEPDHDHSDDDHIHAPKPIKVGKTVAAAPDADSSICFICAEPVTYWAVGTCNHHVCHVCAIRLRVFYKMIECAYCKTLCPSVLFAREQKSFPDGPLRKPSSEQKIERAQAESEKPENKGKKWYQGLILPGTLDLKEFEFKDEKLGVVFDDEEVMEQSLLLLRFNCPYPDCAHMSNGWQALEKHTLAEHGLVFCKLCTRQLSRFSHEQVLYPPHLLALHDPSRLHRGQKPPRPRSDKERELVKSWDTPHPMCEFCHEAFFGPDELFKHMRERHEECFVCKGMGNRDVYFQNYAKLENHFNRDHFPCPNPICIDKKFQVFGSELDLRAHMMEEHGEQMSQRDRAQARQVHLDFSARPEAGPSRAGGRGFSLGTRDAPQAQQLAAPLMNDAQAAQQRRQIQTDRQEEGRRRRAFVTGLTDGIGSAAASAPASGPASGRASGRQSPLESASGFATPREDVDDATAARHAALLSRVSMLVGDSPTKLASFRSAVRQFKNNESSAKDMIDTFFYVLDQDREATAGVGREIANLFDSEGEREKQQAILAAVNTFRIQQEEQFPALGGAPTGVGTNWAGVSSGRILSAKRATHTGRGSSNSNAVWARVEAAAAQPRATTGVNGRHVPGATSQRLATSNFPSLGEGSSSRSATHSTPWAGGGAGSSSKTPSALAGPQIRSVNFPVAAKKPTINKASFPSLPSSSKSRAEERAALFSKPTARQESIARIRGTAPTPPNASAWAGGSSDAADAVANLNIEDEAPKPQSKKKGKQKQLLFSVSARP</sequence>
<dbReference type="Pfam" id="PF23202">
    <property type="entry name" value="PAH_ZNF598"/>
    <property type="match status" value="1"/>
</dbReference>
<dbReference type="EMBL" id="KQ087195">
    <property type="protein sequence ID" value="KLT43382.1"/>
    <property type="molecule type" value="Genomic_DNA"/>
</dbReference>
<evidence type="ECO:0000256" key="6">
    <source>
        <dbReference type="ARBA" id="ARBA00022553"/>
    </source>
</evidence>
<feature type="region of interest" description="Disordered" evidence="13">
    <location>
        <begin position="422"/>
        <end position="494"/>
    </location>
</feature>
<dbReference type="InterPro" id="IPR057634">
    <property type="entry name" value="PAH_ZNF598/HEL2"/>
</dbReference>
<dbReference type="GO" id="GO:0043022">
    <property type="term" value="F:ribosome binding"/>
    <property type="evidence" value="ECO:0007669"/>
    <property type="project" value="TreeGrafter"/>
</dbReference>
<evidence type="ECO:0000256" key="8">
    <source>
        <dbReference type="ARBA" id="ARBA00022723"/>
    </source>
</evidence>
<dbReference type="PROSITE" id="PS00518">
    <property type="entry name" value="ZF_RING_1"/>
    <property type="match status" value="1"/>
</dbReference>
<keyword evidence="6" id="KW-0597">Phosphoprotein</keyword>
<feature type="compositionally biased region" description="Basic and acidic residues" evidence="13">
    <location>
        <begin position="434"/>
        <end position="443"/>
    </location>
</feature>
<feature type="region of interest" description="Disordered" evidence="13">
    <location>
        <begin position="721"/>
        <end position="774"/>
    </location>
</feature>
<feature type="region of interest" description="Disordered" evidence="13">
    <location>
        <begin position="257"/>
        <end position="277"/>
    </location>
</feature>
<dbReference type="GO" id="GO:0005737">
    <property type="term" value="C:cytoplasm"/>
    <property type="evidence" value="ECO:0007669"/>
    <property type="project" value="UniProtKB-SubCell"/>
</dbReference>
<dbReference type="GO" id="GO:0061630">
    <property type="term" value="F:ubiquitin protein ligase activity"/>
    <property type="evidence" value="ECO:0007669"/>
    <property type="project" value="UniProtKB-EC"/>
</dbReference>
<feature type="region of interest" description="Disordered" evidence="13">
    <location>
        <begin position="643"/>
        <end position="702"/>
    </location>
</feature>
<comment type="catalytic activity">
    <reaction evidence="1">
        <text>S-ubiquitinyl-[E2 ubiquitin-conjugating enzyme]-L-cysteine + [acceptor protein]-L-lysine = [E2 ubiquitin-conjugating enzyme]-L-cysteine + N(6)-ubiquitinyl-[acceptor protein]-L-lysine.</text>
        <dbReference type="EC" id="2.3.2.27"/>
    </reaction>
</comment>
<accession>A0A0J0XQL3</accession>
<evidence type="ECO:0000256" key="1">
    <source>
        <dbReference type="ARBA" id="ARBA00000900"/>
    </source>
</evidence>
<dbReference type="CDD" id="cd16615">
    <property type="entry name" value="RING-HC_ZNF598"/>
    <property type="match status" value="1"/>
</dbReference>
<evidence type="ECO:0000256" key="9">
    <source>
        <dbReference type="ARBA" id="ARBA00022771"/>
    </source>
</evidence>
<gene>
    <name evidence="15" type="ORF">CC85DRAFT_284530</name>
</gene>
<feature type="region of interest" description="Disordered" evidence="13">
    <location>
        <begin position="129"/>
        <end position="154"/>
    </location>
</feature>
<evidence type="ECO:0000256" key="4">
    <source>
        <dbReference type="ARBA" id="ARBA00012483"/>
    </source>
</evidence>
<dbReference type="AlphaFoldDB" id="A0A0J0XQL3"/>
<keyword evidence="16" id="KW-1185">Reference proteome</keyword>
<evidence type="ECO:0000256" key="3">
    <source>
        <dbReference type="ARBA" id="ARBA00004906"/>
    </source>
</evidence>
<feature type="compositionally biased region" description="Polar residues" evidence="13">
    <location>
        <begin position="9"/>
        <end position="32"/>
    </location>
</feature>
<name>A0A0J0XQL3_9TREE</name>
<feature type="region of interest" description="Disordered" evidence="13">
    <location>
        <begin position="1"/>
        <end position="53"/>
    </location>
</feature>
<feature type="compositionally biased region" description="Low complexity" evidence="13">
    <location>
        <begin position="422"/>
        <end position="433"/>
    </location>
</feature>
<dbReference type="PANTHER" id="PTHR22938:SF0">
    <property type="entry name" value="E3 UBIQUITIN-PROTEIN LIGASE ZNF598"/>
    <property type="match status" value="1"/>
</dbReference>
<dbReference type="PANTHER" id="PTHR22938">
    <property type="entry name" value="ZINC FINGER PROTEIN 598"/>
    <property type="match status" value="1"/>
</dbReference>
<comment type="pathway">
    <text evidence="3">Protein modification; protein ubiquitination.</text>
</comment>
<evidence type="ECO:0000259" key="14">
    <source>
        <dbReference type="PROSITE" id="PS50089"/>
    </source>
</evidence>
<evidence type="ECO:0000256" key="5">
    <source>
        <dbReference type="ARBA" id="ARBA00022490"/>
    </source>
</evidence>
<dbReference type="GO" id="GO:0072344">
    <property type="term" value="P:rescue of stalled ribosome"/>
    <property type="evidence" value="ECO:0007669"/>
    <property type="project" value="InterPro"/>
</dbReference>
<comment type="similarity">
    <text evidence="11">Belongs to the ZNF598/HEL2 family.</text>
</comment>
<dbReference type="GeneID" id="28983384"/>
<dbReference type="SMART" id="SM00355">
    <property type="entry name" value="ZnF_C2H2"/>
    <property type="match status" value="4"/>
</dbReference>
<dbReference type="PROSITE" id="PS00028">
    <property type="entry name" value="ZINC_FINGER_C2H2_1"/>
    <property type="match status" value="1"/>
</dbReference>
<dbReference type="EC" id="2.3.2.27" evidence="4"/>
<dbReference type="GO" id="GO:0016567">
    <property type="term" value="P:protein ubiquitination"/>
    <property type="evidence" value="ECO:0007669"/>
    <property type="project" value="TreeGrafter"/>
</dbReference>
<evidence type="ECO:0000256" key="7">
    <source>
        <dbReference type="ARBA" id="ARBA00022679"/>
    </source>
</evidence>
<dbReference type="InterPro" id="IPR041888">
    <property type="entry name" value="RING-HC_ZNF598/HEL2"/>
</dbReference>
<dbReference type="OrthoDB" id="3838338at2759"/>
<organism evidence="15 16">
    <name type="scientific">Cutaneotrichosporon oleaginosum</name>
    <dbReference type="NCBI Taxonomy" id="879819"/>
    <lineage>
        <taxon>Eukaryota</taxon>
        <taxon>Fungi</taxon>
        <taxon>Dikarya</taxon>
        <taxon>Basidiomycota</taxon>
        <taxon>Agaricomycotina</taxon>
        <taxon>Tremellomycetes</taxon>
        <taxon>Trichosporonales</taxon>
        <taxon>Trichosporonaceae</taxon>
        <taxon>Cutaneotrichosporon</taxon>
    </lineage>
</organism>
<feature type="compositionally biased region" description="Low complexity" evidence="13">
    <location>
        <begin position="724"/>
        <end position="733"/>
    </location>
</feature>
<evidence type="ECO:0000313" key="16">
    <source>
        <dbReference type="Proteomes" id="UP000053611"/>
    </source>
</evidence>
<dbReference type="STRING" id="879819.A0A0J0XQL3"/>
<dbReference type="GO" id="GO:0008270">
    <property type="term" value="F:zinc ion binding"/>
    <property type="evidence" value="ECO:0007669"/>
    <property type="project" value="UniProtKB-KW"/>
</dbReference>
<dbReference type="Pfam" id="PF25447">
    <property type="entry name" value="RING_ZNF598"/>
    <property type="match status" value="1"/>
</dbReference>
<keyword evidence="8" id="KW-0479">Metal-binding</keyword>
<proteinExistence type="inferred from homology"/>
<evidence type="ECO:0000313" key="15">
    <source>
        <dbReference type="EMBL" id="KLT43382.1"/>
    </source>
</evidence>
<keyword evidence="10" id="KW-0862">Zinc</keyword>
<evidence type="ECO:0000256" key="13">
    <source>
        <dbReference type="SAM" id="MobiDB-lite"/>
    </source>
</evidence>
<keyword evidence="7" id="KW-0808">Transferase</keyword>
<evidence type="ECO:0000256" key="10">
    <source>
        <dbReference type="ARBA" id="ARBA00022833"/>
    </source>
</evidence>
<evidence type="ECO:0000256" key="2">
    <source>
        <dbReference type="ARBA" id="ARBA00004496"/>
    </source>
</evidence>
<dbReference type="InterPro" id="IPR017907">
    <property type="entry name" value="Znf_RING_CS"/>
</dbReference>
<evidence type="ECO:0000256" key="12">
    <source>
        <dbReference type="PROSITE-ProRule" id="PRU00175"/>
    </source>
</evidence>
<protein>
    <recommendedName>
        <fullName evidence="4">RING-type E3 ubiquitin transferase</fullName>
        <ecNumber evidence="4">2.3.2.27</ecNumber>
    </recommendedName>
</protein>
<dbReference type="InterPro" id="IPR044288">
    <property type="entry name" value="ZNF598/HEL2"/>
</dbReference>
<dbReference type="InterPro" id="IPR013087">
    <property type="entry name" value="Znf_C2H2_type"/>
</dbReference>
<feature type="compositionally biased region" description="Low complexity" evidence="13">
    <location>
        <begin position="457"/>
        <end position="476"/>
    </location>
</feature>
<dbReference type="Pfam" id="PF23230">
    <property type="entry name" value="zf-C2H2_13"/>
    <property type="match status" value="1"/>
</dbReference>
<keyword evidence="5" id="KW-0963">Cytoplasm</keyword>
<dbReference type="PROSITE" id="PS50089">
    <property type="entry name" value="ZF_RING_2"/>
    <property type="match status" value="1"/>
</dbReference>
<feature type="region of interest" description="Disordered" evidence="13">
    <location>
        <begin position="388"/>
        <end position="408"/>
    </location>
</feature>
<comment type="subcellular location">
    <subcellularLocation>
        <location evidence="2">Cytoplasm</location>
    </subcellularLocation>
</comment>
<dbReference type="InterPro" id="IPR001841">
    <property type="entry name" value="Znf_RING"/>
</dbReference>
<evidence type="ECO:0000256" key="11">
    <source>
        <dbReference type="ARBA" id="ARBA00035113"/>
    </source>
</evidence>
<feature type="region of interest" description="Disordered" evidence="13">
    <location>
        <begin position="786"/>
        <end position="811"/>
    </location>
</feature>